<evidence type="ECO:0000256" key="7">
    <source>
        <dbReference type="ARBA" id="ARBA00022840"/>
    </source>
</evidence>
<dbReference type="GO" id="GO:0016740">
    <property type="term" value="F:transferase activity"/>
    <property type="evidence" value="ECO:0007669"/>
    <property type="project" value="UniProtKB-ARBA"/>
</dbReference>
<dbReference type="OrthoDB" id="9804647at2"/>
<dbReference type="RefSeq" id="WP_069663147.1">
    <property type="nucleotide sequence ID" value="NZ_JBHUJJ010000001.1"/>
</dbReference>
<keyword evidence="17" id="KW-1185">Reference proteome</keyword>
<dbReference type="InterPro" id="IPR002317">
    <property type="entry name" value="Ser-tRNA-ligase_type_1"/>
</dbReference>
<comment type="caution">
    <text evidence="16">The sequence shown here is derived from an EMBL/GenBank/DDBJ whole genome shotgun (WGS) entry which is preliminary data.</text>
</comment>
<dbReference type="Pfam" id="PF02403">
    <property type="entry name" value="Seryl_tRNA_N"/>
    <property type="match status" value="1"/>
</dbReference>
<evidence type="ECO:0000256" key="5">
    <source>
        <dbReference type="ARBA" id="ARBA00022598"/>
    </source>
</evidence>
<comment type="domain">
    <text evidence="12">Consists of two distinct domains, a catalytic core and a N-terminal extension that is involved in tRNA binding.</text>
</comment>
<keyword evidence="7 12" id="KW-0067">ATP-binding</keyword>
<comment type="pathway">
    <text evidence="2 12">Aminoacyl-tRNA biosynthesis; selenocysteinyl-tRNA(Sec) biosynthesis; L-seryl-tRNA(Sec) from L-serine and tRNA(Sec): step 1/1.</text>
</comment>
<reference evidence="17" key="1">
    <citation type="submission" date="2016-09" db="EMBL/GenBank/DDBJ databases">
        <authorList>
            <person name="Gulvik C.A."/>
        </authorList>
    </citation>
    <scope>NUCLEOTIDE SEQUENCE [LARGE SCALE GENOMIC DNA]</scope>
    <source>
        <strain evidence="17">LMG 8895</strain>
    </source>
</reference>
<comment type="caution">
    <text evidence="12">Lacks conserved residue(s) required for the propagation of feature annotation.</text>
</comment>
<evidence type="ECO:0000256" key="8">
    <source>
        <dbReference type="ARBA" id="ARBA00022917"/>
    </source>
</evidence>
<evidence type="ECO:0000256" key="1">
    <source>
        <dbReference type="ARBA" id="ARBA00004496"/>
    </source>
</evidence>
<accession>A0A1E5GWR2</accession>
<keyword evidence="4 12" id="KW-0963">Cytoplasm</keyword>
<dbReference type="PIRSF" id="PIRSF001529">
    <property type="entry name" value="Ser-tRNA-synth_IIa"/>
    <property type="match status" value="1"/>
</dbReference>
<dbReference type="Proteomes" id="UP000095094">
    <property type="component" value="Unassembled WGS sequence"/>
</dbReference>
<dbReference type="GO" id="GO:0140096">
    <property type="term" value="F:catalytic activity, acting on a protein"/>
    <property type="evidence" value="ECO:0007669"/>
    <property type="project" value="UniProtKB-ARBA"/>
</dbReference>
<dbReference type="GO" id="GO:0016260">
    <property type="term" value="P:selenocysteine biosynthetic process"/>
    <property type="evidence" value="ECO:0007669"/>
    <property type="project" value="UniProtKB-UniRule"/>
</dbReference>
<dbReference type="EC" id="6.1.1.11" evidence="12"/>
<dbReference type="PANTHER" id="PTHR43697">
    <property type="entry name" value="SERYL-TRNA SYNTHETASE"/>
    <property type="match status" value="1"/>
</dbReference>
<dbReference type="InterPro" id="IPR006195">
    <property type="entry name" value="aa-tRNA-synth_II"/>
</dbReference>
<feature type="binding site" evidence="12 13">
    <location>
        <position position="279"/>
    </location>
    <ligand>
        <name>L-serine</name>
        <dbReference type="ChEBI" id="CHEBI:33384"/>
    </ligand>
</feature>
<keyword evidence="6 12" id="KW-0547">Nucleotide-binding</keyword>
<feature type="site" description="Important for serine binding" evidence="13">
    <location>
        <position position="377"/>
    </location>
</feature>
<dbReference type="HAMAP" id="MF_00176">
    <property type="entry name" value="Ser_tRNA_synth_type1"/>
    <property type="match status" value="1"/>
</dbReference>
<evidence type="ECO:0000256" key="11">
    <source>
        <dbReference type="ARBA" id="ARBA00048823"/>
    </source>
</evidence>
<evidence type="ECO:0000256" key="10">
    <source>
        <dbReference type="ARBA" id="ARBA00047929"/>
    </source>
</evidence>
<dbReference type="GO" id="GO:0005524">
    <property type="term" value="F:ATP binding"/>
    <property type="evidence" value="ECO:0007669"/>
    <property type="project" value="UniProtKB-UniRule"/>
</dbReference>
<feature type="binding site" evidence="13">
    <location>
        <position position="375"/>
    </location>
    <ligand>
        <name>L-serine</name>
        <dbReference type="ChEBI" id="CHEBI:33384"/>
    </ligand>
</feature>
<dbReference type="AlphaFoldDB" id="A0A1E5GWR2"/>
<dbReference type="SUPFAM" id="SSF55681">
    <property type="entry name" value="Class II aaRS and biotin synthetases"/>
    <property type="match status" value="1"/>
</dbReference>
<dbReference type="PANTHER" id="PTHR43697:SF1">
    <property type="entry name" value="SERINE--TRNA LIGASE"/>
    <property type="match status" value="1"/>
</dbReference>
<dbReference type="CDD" id="cd00770">
    <property type="entry name" value="SerRS_core"/>
    <property type="match status" value="1"/>
</dbReference>
<evidence type="ECO:0000256" key="9">
    <source>
        <dbReference type="ARBA" id="ARBA00023146"/>
    </source>
</evidence>
<dbReference type="InterPro" id="IPR002314">
    <property type="entry name" value="aa-tRNA-synt_IIb"/>
</dbReference>
<comment type="similarity">
    <text evidence="3 12">Belongs to the class-II aminoacyl-tRNA synthetase family. Type-1 seryl-tRNA synthetase subfamily.</text>
</comment>
<evidence type="ECO:0000313" key="16">
    <source>
        <dbReference type="EMBL" id="OEG16750.1"/>
    </source>
</evidence>
<dbReference type="Gene3D" id="1.10.287.40">
    <property type="entry name" value="Serine-tRNA synthetase, tRNA binding domain"/>
    <property type="match status" value="1"/>
</dbReference>
<sequence>MIDKKKFRNDFDLVCDNLVSRGVKKEVLIKLRHLDITYRKSLQYLESLKQKRNITASEMKLKKSAPLKKEMKDLKNEIETYSIKVNLIKNESDVLYNSLPNLINSSSPVGDETQNHIVRTWGEIKKKNFNVKPHWEITELLNLADFDRAAKVTGRRFVFYKNIGALLCRALQNYMLDTHINEHNYIEMVPPYLLNNESMYGSGQFPKFKDDVFQLKNNEWTIMPTAEIPLINYFRDEILDVTKLPINFTAMSPSFRSESDSAGRDTRGLIRLHQFNKVEMVKITDKHSSYQELEKLTSHAERILQDLNLPYQVVLLSTEDTGFSSAKTYDLEVWLPGQNKYREISSCSNCESFQARRAMIRYKENGLLDYVHTLNGTGIAIDRAVAAILENYQTNDGSIIIPEVLKPYMNNIDIIEG</sequence>
<organism evidence="16 17">
    <name type="scientific">Enterococcus termitis</name>
    <dbReference type="NCBI Taxonomy" id="332950"/>
    <lineage>
        <taxon>Bacteria</taxon>
        <taxon>Bacillati</taxon>
        <taxon>Bacillota</taxon>
        <taxon>Bacilli</taxon>
        <taxon>Lactobacillales</taxon>
        <taxon>Enterococcaceae</taxon>
        <taxon>Enterococcus</taxon>
    </lineage>
</organism>
<name>A0A1E5GWR2_9ENTE</name>
<dbReference type="InterPro" id="IPR033729">
    <property type="entry name" value="SerRS_core"/>
</dbReference>
<feature type="domain" description="Aminoacyl-transfer RNA synthetases class-II family profile" evidence="15">
    <location>
        <begin position="180"/>
        <end position="402"/>
    </location>
</feature>
<comment type="subcellular location">
    <subcellularLocation>
        <location evidence="1 12">Cytoplasm</location>
    </subcellularLocation>
</comment>
<evidence type="ECO:0000256" key="6">
    <source>
        <dbReference type="ARBA" id="ARBA00022741"/>
    </source>
</evidence>
<evidence type="ECO:0000256" key="2">
    <source>
        <dbReference type="ARBA" id="ARBA00005045"/>
    </source>
</evidence>
<feature type="binding site" evidence="13">
    <location>
        <position position="256"/>
    </location>
    <ligand>
        <name>L-serine</name>
        <dbReference type="ChEBI" id="CHEBI:33384"/>
    </ligand>
</feature>
<dbReference type="Pfam" id="PF00587">
    <property type="entry name" value="tRNA-synt_2b"/>
    <property type="match status" value="1"/>
</dbReference>
<feature type="binding site" evidence="13">
    <location>
        <position position="225"/>
    </location>
    <ligand>
        <name>L-serine</name>
        <dbReference type="ChEBI" id="CHEBI:33384"/>
    </ligand>
</feature>
<evidence type="ECO:0000259" key="15">
    <source>
        <dbReference type="PROSITE" id="PS50862"/>
    </source>
</evidence>
<feature type="binding site" evidence="12 14">
    <location>
        <begin position="343"/>
        <end position="346"/>
    </location>
    <ligand>
        <name>ATP</name>
        <dbReference type="ChEBI" id="CHEBI:30616"/>
    </ligand>
</feature>
<evidence type="ECO:0000256" key="14">
    <source>
        <dbReference type="PIRSR" id="PIRSR001529-2"/>
    </source>
</evidence>
<feature type="binding site" evidence="12">
    <location>
        <position position="377"/>
    </location>
    <ligand>
        <name>L-serine</name>
        <dbReference type="ChEBI" id="CHEBI:33384"/>
    </ligand>
</feature>
<dbReference type="PROSITE" id="PS50862">
    <property type="entry name" value="AA_TRNA_LIGASE_II"/>
    <property type="match status" value="1"/>
</dbReference>
<keyword evidence="5 12" id="KW-0436">Ligase</keyword>
<dbReference type="PATRIC" id="fig|332950.4.peg.1566"/>
<keyword evidence="8 12" id="KW-0648">Protein biosynthesis</keyword>
<protein>
    <recommendedName>
        <fullName evidence="12">Serine--tRNA ligase</fullName>
        <ecNumber evidence="12">6.1.1.11</ecNumber>
    </recommendedName>
    <alternativeName>
        <fullName evidence="12">Seryl-tRNA synthetase</fullName>
        <shortName evidence="12">SerRS</shortName>
    </alternativeName>
    <alternativeName>
        <fullName evidence="12">Seryl-tRNA(Ser/Sec) synthetase</fullName>
    </alternativeName>
</protein>
<dbReference type="EMBL" id="MIJY01000012">
    <property type="protein sequence ID" value="OEG16750.1"/>
    <property type="molecule type" value="Genomic_DNA"/>
</dbReference>
<evidence type="ECO:0000256" key="4">
    <source>
        <dbReference type="ARBA" id="ARBA00022490"/>
    </source>
</evidence>
<dbReference type="NCBIfam" id="TIGR00414">
    <property type="entry name" value="serS"/>
    <property type="match status" value="1"/>
</dbReference>
<dbReference type="UniPathway" id="UPA00906">
    <property type="reaction ID" value="UER00895"/>
</dbReference>
<dbReference type="InterPro" id="IPR042103">
    <property type="entry name" value="SerRS_1_N_sf"/>
</dbReference>
<evidence type="ECO:0000256" key="3">
    <source>
        <dbReference type="ARBA" id="ARBA00010728"/>
    </source>
</evidence>
<feature type="binding site" evidence="12">
    <location>
        <begin position="225"/>
        <end position="227"/>
    </location>
    <ligand>
        <name>L-serine</name>
        <dbReference type="ChEBI" id="CHEBI:33384"/>
    </ligand>
</feature>
<dbReference type="SUPFAM" id="SSF46589">
    <property type="entry name" value="tRNA-binding arm"/>
    <property type="match status" value="1"/>
</dbReference>
<dbReference type="InterPro" id="IPR045864">
    <property type="entry name" value="aa-tRNA-synth_II/BPL/LPL"/>
</dbReference>
<evidence type="ECO:0000256" key="12">
    <source>
        <dbReference type="HAMAP-Rule" id="MF_00176"/>
    </source>
</evidence>
<evidence type="ECO:0000256" key="13">
    <source>
        <dbReference type="PIRSR" id="PIRSR001529-1"/>
    </source>
</evidence>
<feature type="binding site" evidence="12 14">
    <location>
        <begin position="256"/>
        <end position="258"/>
    </location>
    <ligand>
        <name>ATP</name>
        <dbReference type="ChEBI" id="CHEBI:30616"/>
    </ligand>
</feature>
<comment type="function">
    <text evidence="12">Catalyzes the attachment of serine to tRNA(Ser). Is also able to aminoacylate tRNA(Sec) with serine, to form the misacylated tRNA L-seryl-tRNA(Sec), which will be further converted into selenocysteinyl-tRNA(Sec).</text>
</comment>
<comment type="catalytic activity">
    <reaction evidence="11 12">
        <text>tRNA(Ser) + L-serine + ATP = L-seryl-tRNA(Ser) + AMP + diphosphate + H(+)</text>
        <dbReference type="Rhea" id="RHEA:12292"/>
        <dbReference type="Rhea" id="RHEA-COMP:9669"/>
        <dbReference type="Rhea" id="RHEA-COMP:9703"/>
        <dbReference type="ChEBI" id="CHEBI:15378"/>
        <dbReference type="ChEBI" id="CHEBI:30616"/>
        <dbReference type="ChEBI" id="CHEBI:33019"/>
        <dbReference type="ChEBI" id="CHEBI:33384"/>
        <dbReference type="ChEBI" id="CHEBI:78442"/>
        <dbReference type="ChEBI" id="CHEBI:78533"/>
        <dbReference type="ChEBI" id="CHEBI:456215"/>
        <dbReference type="EC" id="6.1.1.11"/>
    </reaction>
</comment>
<dbReference type="GO" id="GO:0006434">
    <property type="term" value="P:seryl-tRNA aminoacylation"/>
    <property type="evidence" value="ECO:0007669"/>
    <property type="project" value="UniProtKB-UniRule"/>
</dbReference>
<evidence type="ECO:0000313" key="17">
    <source>
        <dbReference type="Proteomes" id="UP000095094"/>
    </source>
</evidence>
<dbReference type="PRINTS" id="PR00981">
    <property type="entry name" value="TRNASYNTHSER"/>
</dbReference>
<dbReference type="GO" id="GO:0004828">
    <property type="term" value="F:serine-tRNA ligase activity"/>
    <property type="evidence" value="ECO:0007669"/>
    <property type="project" value="UniProtKB-UniRule"/>
</dbReference>
<keyword evidence="9 12" id="KW-0030">Aminoacyl-tRNA synthetase</keyword>
<dbReference type="Gene3D" id="3.30.930.10">
    <property type="entry name" value="Bira Bifunctional Protein, Domain 2"/>
    <property type="match status" value="1"/>
</dbReference>
<comment type="subunit">
    <text evidence="12">Homodimer. The tRNA molecule binds across the dimer.</text>
</comment>
<comment type="catalytic activity">
    <reaction evidence="10 12">
        <text>tRNA(Sec) + L-serine + ATP = L-seryl-tRNA(Sec) + AMP + diphosphate + H(+)</text>
        <dbReference type="Rhea" id="RHEA:42580"/>
        <dbReference type="Rhea" id="RHEA-COMP:9742"/>
        <dbReference type="Rhea" id="RHEA-COMP:10128"/>
        <dbReference type="ChEBI" id="CHEBI:15378"/>
        <dbReference type="ChEBI" id="CHEBI:30616"/>
        <dbReference type="ChEBI" id="CHEBI:33019"/>
        <dbReference type="ChEBI" id="CHEBI:33384"/>
        <dbReference type="ChEBI" id="CHEBI:78442"/>
        <dbReference type="ChEBI" id="CHEBI:78533"/>
        <dbReference type="ChEBI" id="CHEBI:456215"/>
        <dbReference type="EC" id="6.1.1.11"/>
    </reaction>
</comment>
<proteinExistence type="inferred from homology"/>
<dbReference type="GO" id="GO:0005737">
    <property type="term" value="C:cytoplasm"/>
    <property type="evidence" value="ECO:0007669"/>
    <property type="project" value="UniProtKB-SubCell"/>
</dbReference>
<dbReference type="InterPro" id="IPR010978">
    <property type="entry name" value="tRNA-bd_arm"/>
</dbReference>
<dbReference type="InterPro" id="IPR015866">
    <property type="entry name" value="Ser-tRNA-synth_1_N"/>
</dbReference>
<gene>
    <name evidence="12" type="primary">serS</name>
    <name evidence="16" type="ORF">BCR25_03900</name>
</gene>